<dbReference type="OrthoDB" id="47007at2759"/>
<dbReference type="InterPro" id="IPR001138">
    <property type="entry name" value="Zn2Cys6_DnaBD"/>
</dbReference>
<dbReference type="SMART" id="SM00066">
    <property type="entry name" value="GAL4"/>
    <property type="match status" value="1"/>
</dbReference>
<dbReference type="AlphaFoldDB" id="A0A2B7Y6R2"/>
<keyword evidence="2" id="KW-0805">Transcription regulation</keyword>
<dbReference type="InterPro" id="IPR051127">
    <property type="entry name" value="Fungal_SecMet_Regulators"/>
</dbReference>
<dbReference type="Proteomes" id="UP000224634">
    <property type="component" value="Unassembled WGS sequence"/>
</dbReference>
<dbReference type="InterPro" id="IPR036864">
    <property type="entry name" value="Zn2-C6_fun-type_DNA-bd_sf"/>
</dbReference>
<evidence type="ECO:0000256" key="6">
    <source>
        <dbReference type="SAM" id="MobiDB-lite"/>
    </source>
</evidence>
<evidence type="ECO:0000313" key="9">
    <source>
        <dbReference type="Proteomes" id="UP000224634"/>
    </source>
</evidence>
<dbReference type="PROSITE" id="PS50048">
    <property type="entry name" value="ZN2_CY6_FUNGAL_2"/>
    <property type="match status" value="1"/>
</dbReference>
<organism evidence="8 9">
    <name type="scientific">Polytolypa hystricis (strain UAMH7299)</name>
    <dbReference type="NCBI Taxonomy" id="1447883"/>
    <lineage>
        <taxon>Eukaryota</taxon>
        <taxon>Fungi</taxon>
        <taxon>Dikarya</taxon>
        <taxon>Ascomycota</taxon>
        <taxon>Pezizomycotina</taxon>
        <taxon>Eurotiomycetes</taxon>
        <taxon>Eurotiomycetidae</taxon>
        <taxon>Onygenales</taxon>
        <taxon>Onygenales incertae sedis</taxon>
        <taxon>Polytolypa</taxon>
    </lineage>
</organism>
<feature type="region of interest" description="Disordered" evidence="6">
    <location>
        <begin position="559"/>
        <end position="620"/>
    </location>
</feature>
<keyword evidence="3" id="KW-0238">DNA-binding</keyword>
<feature type="compositionally biased region" description="Polar residues" evidence="6">
    <location>
        <begin position="559"/>
        <end position="572"/>
    </location>
</feature>
<sequence length="683" mass="76516">MTAGKERIRERRRCLNTCENCKRRKERCDGNQPCRRCIARRVHDECRFSQRRGSLTSPPAAQDSNNNKNNGGGTSVQTISPPAQRNCDGCPRLIPLSPAPSILEGSRLIQDTKGKYMFIGDAANLSFLQTIRRVINDSLGSCPFVDDPLRNFMVEASPVGRPNWIHAIATDRPPKPDLNEAKYLIRWFMVATGCVMEIFDEEDLCTHLSEWLESPAEEANEISSIYCSYGRYLTASGLMEDPSIALVQSSALITMYLLGASRRNTAFMYLGLAVRAAYTLGLHQQDVAALFGPEEYATRERLWKAIRVLDLFMSASLGRPPSTCETRDTTAKPNYSASNDLCAIFETILTDFYAKRMISTELLEQTSERHRRWAGRLLEGLVADNIQPEAYYWTIILLARPFLVERISSHISLTRRRSQSEAEIDRTPSSPSDTILVHACIDSAIRTIDLLQGLLHTDQLPKRLPFIVNSVFVSALVLGLALFGDFDQVFPLEKRLKVAQKLLTIFSTHDALAKRYCTIVEDLQNACEAYFERRTQYKLEAQGRLVGGIFGSLHNDVNSSPKVSDSMESSAQMEHRNSSSSSSADTTQQTPDDSEPPQRRLDGSHQAVNARPVAFGDRPWENSIHEKKHTEGSVDPAQRISTDLDIILDGALPPMSPRMLMFDSFAESIPLFPTVDFNMAAFD</sequence>
<dbReference type="Pfam" id="PF04082">
    <property type="entry name" value="Fungal_trans"/>
    <property type="match status" value="1"/>
</dbReference>
<dbReference type="SUPFAM" id="SSF57701">
    <property type="entry name" value="Zn2/Cys6 DNA-binding domain"/>
    <property type="match status" value="1"/>
</dbReference>
<keyword evidence="5" id="KW-0539">Nucleus</keyword>
<feature type="compositionally biased region" description="Polar residues" evidence="6">
    <location>
        <begin position="51"/>
        <end position="64"/>
    </location>
</feature>
<keyword evidence="1" id="KW-0479">Metal-binding</keyword>
<evidence type="ECO:0000256" key="2">
    <source>
        <dbReference type="ARBA" id="ARBA00023015"/>
    </source>
</evidence>
<dbReference type="PANTHER" id="PTHR47424">
    <property type="entry name" value="REGULATORY PROTEIN GAL4"/>
    <property type="match status" value="1"/>
</dbReference>
<protein>
    <recommendedName>
        <fullName evidence="7">Zn(2)-C6 fungal-type domain-containing protein</fullName>
    </recommendedName>
</protein>
<dbReference type="InterPro" id="IPR007219">
    <property type="entry name" value="XnlR_reg_dom"/>
</dbReference>
<comment type="caution">
    <text evidence="8">The sequence shown here is derived from an EMBL/GenBank/DDBJ whole genome shotgun (WGS) entry which is preliminary data.</text>
</comment>
<dbReference type="GO" id="GO:0000978">
    <property type="term" value="F:RNA polymerase II cis-regulatory region sequence-specific DNA binding"/>
    <property type="evidence" value="ECO:0007669"/>
    <property type="project" value="TreeGrafter"/>
</dbReference>
<dbReference type="SMART" id="SM00906">
    <property type="entry name" value="Fungal_trans"/>
    <property type="match status" value="1"/>
</dbReference>
<keyword evidence="4" id="KW-0804">Transcription</keyword>
<accession>A0A2B7Y6R2</accession>
<evidence type="ECO:0000256" key="4">
    <source>
        <dbReference type="ARBA" id="ARBA00023163"/>
    </source>
</evidence>
<dbReference type="PROSITE" id="PS00463">
    <property type="entry name" value="ZN2_CY6_FUNGAL_1"/>
    <property type="match status" value="1"/>
</dbReference>
<dbReference type="GO" id="GO:0000981">
    <property type="term" value="F:DNA-binding transcription factor activity, RNA polymerase II-specific"/>
    <property type="evidence" value="ECO:0007669"/>
    <property type="project" value="InterPro"/>
</dbReference>
<evidence type="ECO:0000256" key="1">
    <source>
        <dbReference type="ARBA" id="ARBA00022723"/>
    </source>
</evidence>
<dbReference type="Gene3D" id="4.10.240.10">
    <property type="entry name" value="Zn(2)-C6 fungal-type DNA-binding domain"/>
    <property type="match status" value="1"/>
</dbReference>
<evidence type="ECO:0000313" key="8">
    <source>
        <dbReference type="EMBL" id="PGH16789.1"/>
    </source>
</evidence>
<dbReference type="EMBL" id="PDNA01000071">
    <property type="protein sequence ID" value="PGH16789.1"/>
    <property type="molecule type" value="Genomic_DNA"/>
</dbReference>
<dbReference type="GO" id="GO:0006351">
    <property type="term" value="P:DNA-templated transcription"/>
    <property type="evidence" value="ECO:0007669"/>
    <property type="project" value="InterPro"/>
</dbReference>
<evidence type="ECO:0000259" key="7">
    <source>
        <dbReference type="PROSITE" id="PS50048"/>
    </source>
</evidence>
<dbReference type="CDD" id="cd12148">
    <property type="entry name" value="fungal_TF_MHR"/>
    <property type="match status" value="1"/>
</dbReference>
<evidence type="ECO:0000256" key="5">
    <source>
        <dbReference type="ARBA" id="ARBA00023242"/>
    </source>
</evidence>
<dbReference type="PANTHER" id="PTHR47424:SF9">
    <property type="entry name" value="TAH-2"/>
    <property type="match status" value="1"/>
</dbReference>
<dbReference type="Pfam" id="PF00172">
    <property type="entry name" value="Zn_clus"/>
    <property type="match status" value="1"/>
</dbReference>
<dbReference type="CDD" id="cd00067">
    <property type="entry name" value="GAL4"/>
    <property type="match status" value="1"/>
</dbReference>
<dbReference type="GO" id="GO:0008270">
    <property type="term" value="F:zinc ion binding"/>
    <property type="evidence" value="ECO:0007669"/>
    <property type="project" value="InterPro"/>
</dbReference>
<proteinExistence type="predicted"/>
<reference evidence="8 9" key="1">
    <citation type="submission" date="2017-10" db="EMBL/GenBank/DDBJ databases">
        <title>Comparative genomics in systemic dimorphic fungi from Ajellomycetaceae.</title>
        <authorList>
            <person name="Munoz J.F."/>
            <person name="Mcewen J.G."/>
            <person name="Clay O.K."/>
            <person name="Cuomo C.A."/>
        </authorList>
    </citation>
    <scope>NUCLEOTIDE SEQUENCE [LARGE SCALE GENOMIC DNA]</scope>
    <source>
        <strain evidence="8 9">UAMH7299</strain>
    </source>
</reference>
<feature type="domain" description="Zn(2)-C6 fungal-type" evidence="7">
    <location>
        <begin position="17"/>
        <end position="48"/>
    </location>
</feature>
<keyword evidence="9" id="KW-1185">Reference proteome</keyword>
<evidence type="ECO:0000256" key="3">
    <source>
        <dbReference type="ARBA" id="ARBA00023125"/>
    </source>
</evidence>
<name>A0A2B7Y6R2_POLH7</name>
<gene>
    <name evidence="8" type="ORF">AJ80_05104</name>
</gene>
<dbReference type="STRING" id="1447883.A0A2B7Y6R2"/>
<feature type="region of interest" description="Disordered" evidence="6">
    <location>
        <begin position="49"/>
        <end position="81"/>
    </location>
</feature>
<dbReference type="GO" id="GO:0005634">
    <property type="term" value="C:nucleus"/>
    <property type="evidence" value="ECO:0007669"/>
    <property type="project" value="TreeGrafter"/>
</dbReference>
<dbReference type="GO" id="GO:0000435">
    <property type="term" value="P:positive regulation of transcription from RNA polymerase II promoter by galactose"/>
    <property type="evidence" value="ECO:0007669"/>
    <property type="project" value="TreeGrafter"/>
</dbReference>